<keyword evidence="2" id="KW-0732">Signal</keyword>
<protein>
    <submittedName>
        <fullName evidence="4">Nicotinamidase-related amidase</fullName>
    </submittedName>
</protein>
<dbReference type="InterPro" id="IPR050272">
    <property type="entry name" value="Isochorismatase-like_hydrls"/>
</dbReference>
<evidence type="ECO:0000256" key="1">
    <source>
        <dbReference type="ARBA" id="ARBA00022801"/>
    </source>
</evidence>
<dbReference type="PANTHER" id="PTHR43540">
    <property type="entry name" value="PEROXYUREIDOACRYLATE/UREIDOACRYLATE AMIDOHYDROLASE-RELATED"/>
    <property type="match status" value="1"/>
</dbReference>
<keyword evidence="1" id="KW-0378">Hydrolase</keyword>
<dbReference type="STRING" id="52560.SAMN04488082_101304"/>
<dbReference type="CDD" id="cd00431">
    <property type="entry name" value="cysteine_hydrolases"/>
    <property type="match status" value="1"/>
</dbReference>
<dbReference type="PANTHER" id="PTHR43540:SF6">
    <property type="entry name" value="ISOCHORISMATASE-LIKE DOMAIN-CONTAINING PROTEIN"/>
    <property type="match status" value="1"/>
</dbReference>
<dbReference type="RefSeq" id="WP_092372370.1">
    <property type="nucleotide sequence ID" value="NZ_FORX01000001.1"/>
</dbReference>
<dbReference type="Proteomes" id="UP000198635">
    <property type="component" value="Unassembled WGS sequence"/>
</dbReference>
<feature type="domain" description="Isochorismatase-like" evidence="3">
    <location>
        <begin position="51"/>
        <end position="191"/>
    </location>
</feature>
<dbReference type="Pfam" id="PF00857">
    <property type="entry name" value="Isochorismatase"/>
    <property type="match status" value="1"/>
</dbReference>
<dbReference type="EMBL" id="FORX01000001">
    <property type="protein sequence ID" value="SFJ09362.1"/>
    <property type="molecule type" value="Genomic_DNA"/>
</dbReference>
<dbReference type="OrthoDB" id="8348970at2"/>
<accession>A0A1I3NJM2</accession>
<evidence type="ECO:0000259" key="3">
    <source>
        <dbReference type="Pfam" id="PF00857"/>
    </source>
</evidence>
<keyword evidence="5" id="KW-1185">Reference proteome</keyword>
<sequence>MKKSRLVFILTALVFLCITPALAGTIIEEWNTVTPPTPVELKAVAVSPANTAFLVLDIEERTCNMQARPRCVESAPRIGAFLAKARAAGMPVVHSLTSRGTPETILPEARPLPGEPIVQSSVDKFFNTELDAILKKLGVSNVIITGTTAEGAVLHTATGAAMRGLNVIVPVDGMSAGTLYAEQYTAWHLLNAPGTRARASLTRLDMIDITSK</sequence>
<dbReference type="InterPro" id="IPR036380">
    <property type="entry name" value="Isochorismatase-like_sf"/>
</dbReference>
<reference evidence="5" key="1">
    <citation type="submission" date="2016-10" db="EMBL/GenBank/DDBJ databases">
        <authorList>
            <person name="Varghese N."/>
            <person name="Submissions S."/>
        </authorList>
    </citation>
    <scope>NUCLEOTIDE SEQUENCE [LARGE SCALE GENOMIC DNA]</scope>
    <source>
        <strain evidence="5">DSM 5918</strain>
    </source>
</reference>
<evidence type="ECO:0000313" key="4">
    <source>
        <dbReference type="EMBL" id="SFJ09362.1"/>
    </source>
</evidence>
<dbReference type="SUPFAM" id="SSF52499">
    <property type="entry name" value="Isochorismatase-like hydrolases"/>
    <property type="match status" value="1"/>
</dbReference>
<dbReference type="Gene3D" id="3.40.50.850">
    <property type="entry name" value="Isochorismatase-like"/>
    <property type="match status" value="1"/>
</dbReference>
<evidence type="ECO:0000256" key="2">
    <source>
        <dbReference type="SAM" id="SignalP"/>
    </source>
</evidence>
<evidence type="ECO:0000313" key="5">
    <source>
        <dbReference type="Proteomes" id="UP000198635"/>
    </source>
</evidence>
<feature type="chain" id="PRO_5011538335" evidence="2">
    <location>
        <begin position="24"/>
        <end position="212"/>
    </location>
</feature>
<name>A0A1I3NJM2_9BACT</name>
<gene>
    <name evidence="4" type="ORF">SAMN04488082_101304</name>
</gene>
<dbReference type="AlphaFoldDB" id="A0A1I3NJM2"/>
<feature type="signal peptide" evidence="2">
    <location>
        <begin position="1"/>
        <end position="23"/>
    </location>
</feature>
<proteinExistence type="predicted"/>
<dbReference type="InterPro" id="IPR000868">
    <property type="entry name" value="Isochorismatase-like_dom"/>
</dbReference>
<dbReference type="GO" id="GO:0016787">
    <property type="term" value="F:hydrolase activity"/>
    <property type="evidence" value="ECO:0007669"/>
    <property type="project" value="UniProtKB-KW"/>
</dbReference>
<organism evidence="4 5">
    <name type="scientific">Desulfomicrobium apsheronum</name>
    <dbReference type="NCBI Taxonomy" id="52560"/>
    <lineage>
        <taxon>Bacteria</taxon>
        <taxon>Pseudomonadati</taxon>
        <taxon>Thermodesulfobacteriota</taxon>
        <taxon>Desulfovibrionia</taxon>
        <taxon>Desulfovibrionales</taxon>
        <taxon>Desulfomicrobiaceae</taxon>
        <taxon>Desulfomicrobium</taxon>
    </lineage>
</organism>